<accession>A0A0F9FCZ1</accession>
<name>A0A0F9FCZ1_9ZZZZ</name>
<dbReference type="AlphaFoldDB" id="A0A0F9FCZ1"/>
<reference evidence="1" key="1">
    <citation type="journal article" date="2015" name="Nature">
        <title>Complex archaea that bridge the gap between prokaryotes and eukaryotes.</title>
        <authorList>
            <person name="Spang A."/>
            <person name="Saw J.H."/>
            <person name="Jorgensen S.L."/>
            <person name="Zaremba-Niedzwiedzka K."/>
            <person name="Martijn J."/>
            <person name="Lind A.E."/>
            <person name="van Eijk R."/>
            <person name="Schleper C."/>
            <person name="Guy L."/>
            <person name="Ettema T.J."/>
        </authorList>
    </citation>
    <scope>NUCLEOTIDE SEQUENCE</scope>
</reference>
<proteinExistence type="predicted"/>
<protein>
    <submittedName>
        <fullName evidence="1">Uncharacterized protein</fullName>
    </submittedName>
</protein>
<dbReference type="EMBL" id="LAZR01024093">
    <property type="protein sequence ID" value="KKL76286.1"/>
    <property type="molecule type" value="Genomic_DNA"/>
</dbReference>
<gene>
    <name evidence="1" type="ORF">LCGC14_2046370</name>
</gene>
<comment type="caution">
    <text evidence="1">The sequence shown here is derived from an EMBL/GenBank/DDBJ whole genome shotgun (WGS) entry which is preliminary data.</text>
</comment>
<evidence type="ECO:0000313" key="1">
    <source>
        <dbReference type="EMBL" id="KKL76286.1"/>
    </source>
</evidence>
<sequence length="160" mass="17973">MTDEFDYVESLGAFWDKEGRLHWPREEVILPPICSSCFQPSHGLFPCAIAANKRKKERRETKMSDYEKSAEVAGKLLQHLEGASCRTPSVTLFDDGSGYFEMSEKDTATAREVFSSYLPGVSLYESPGRGSSEIHFEFETPILEQYASVCGTCKRPLEGK</sequence>
<organism evidence="1">
    <name type="scientific">marine sediment metagenome</name>
    <dbReference type="NCBI Taxonomy" id="412755"/>
    <lineage>
        <taxon>unclassified sequences</taxon>
        <taxon>metagenomes</taxon>
        <taxon>ecological metagenomes</taxon>
    </lineage>
</organism>